<accession>A0ABR1QXB6</accession>
<dbReference type="EMBL" id="JAQQWE010000001">
    <property type="protein sequence ID" value="KAK7967274.1"/>
    <property type="molecule type" value="Genomic_DNA"/>
</dbReference>
<organism evidence="2 3">
    <name type="scientific">Apiospora aurea</name>
    <dbReference type="NCBI Taxonomy" id="335848"/>
    <lineage>
        <taxon>Eukaryota</taxon>
        <taxon>Fungi</taxon>
        <taxon>Dikarya</taxon>
        <taxon>Ascomycota</taxon>
        <taxon>Pezizomycotina</taxon>
        <taxon>Sordariomycetes</taxon>
        <taxon>Xylariomycetidae</taxon>
        <taxon>Amphisphaeriales</taxon>
        <taxon>Apiosporaceae</taxon>
        <taxon>Apiospora</taxon>
    </lineage>
</organism>
<evidence type="ECO:0000313" key="3">
    <source>
        <dbReference type="Proteomes" id="UP001391051"/>
    </source>
</evidence>
<comment type="caution">
    <text evidence="2">The sequence shown here is derived from an EMBL/GenBank/DDBJ whole genome shotgun (WGS) entry which is preliminary data.</text>
</comment>
<dbReference type="PANTHER" id="PTHR42678:SF34">
    <property type="entry name" value="OS04G0183300 PROTEIN"/>
    <property type="match status" value="1"/>
</dbReference>
<evidence type="ECO:0000259" key="1">
    <source>
        <dbReference type="Pfam" id="PF01425"/>
    </source>
</evidence>
<dbReference type="RefSeq" id="XP_066706666.1">
    <property type="nucleotide sequence ID" value="XM_066837773.1"/>
</dbReference>
<gene>
    <name evidence="2" type="ORF">PG986_001551</name>
</gene>
<protein>
    <recommendedName>
        <fullName evidence="1">Amidase domain-containing protein</fullName>
    </recommendedName>
</protein>
<dbReference type="SUPFAM" id="SSF75304">
    <property type="entry name" value="Amidase signature (AS) enzymes"/>
    <property type="match status" value="1"/>
</dbReference>
<reference evidence="2 3" key="1">
    <citation type="submission" date="2023-01" db="EMBL/GenBank/DDBJ databases">
        <title>Analysis of 21 Apiospora genomes using comparative genomics revels a genus with tremendous synthesis potential of carbohydrate active enzymes and secondary metabolites.</title>
        <authorList>
            <person name="Sorensen T."/>
        </authorList>
    </citation>
    <scope>NUCLEOTIDE SEQUENCE [LARGE SCALE GENOMIC DNA]</scope>
    <source>
        <strain evidence="2 3">CBS 24483</strain>
    </source>
</reference>
<dbReference type="Gene3D" id="3.90.1300.10">
    <property type="entry name" value="Amidase signature (AS) domain"/>
    <property type="match status" value="1"/>
</dbReference>
<name>A0ABR1QXB6_9PEZI</name>
<dbReference type="InterPro" id="IPR023631">
    <property type="entry name" value="Amidase_dom"/>
</dbReference>
<dbReference type="Pfam" id="PF01425">
    <property type="entry name" value="Amidase"/>
    <property type="match status" value="1"/>
</dbReference>
<dbReference type="InterPro" id="IPR036928">
    <property type="entry name" value="AS_sf"/>
</dbReference>
<dbReference type="GeneID" id="92070835"/>
<sequence length="196" mass="20671">MAPRLCWAPPCRSTRLRRASAVLLVKTNLSEWVQFRSGNTTTGWTAVGGQMSAVGVVAASIAPVSLGIETYGSIARPPSRAGLVGIKPGVVLTSRDLVVPISRDKVTVGSIARTASDAAVMLEAISGVDERDKFTDKIHTGGELHRMLPSVLAEQEIDSLATVVANDGVSEVYFLGLGNEGGRPAEKQTSRPTCWA</sequence>
<keyword evidence="3" id="KW-1185">Reference proteome</keyword>
<proteinExistence type="predicted"/>
<dbReference type="Proteomes" id="UP001391051">
    <property type="component" value="Unassembled WGS sequence"/>
</dbReference>
<dbReference type="PANTHER" id="PTHR42678">
    <property type="entry name" value="AMIDASE"/>
    <property type="match status" value="1"/>
</dbReference>
<evidence type="ECO:0000313" key="2">
    <source>
        <dbReference type="EMBL" id="KAK7967274.1"/>
    </source>
</evidence>
<feature type="domain" description="Amidase" evidence="1">
    <location>
        <begin position="15"/>
        <end position="138"/>
    </location>
</feature>